<feature type="region of interest" description="Disordered" evidence="1">
    <location>
        <begin position="14"/>
        <end position="44"/>
    </location>
</feature>
<protein>
    <submittedName>
        <fullName evidence="2">Uncharacterized protein</fullName>
    </submittedName>
</protein>
<evidence type="ECO:0000313" key="2">
    <source>
        <dbReference type="EMBL" id="KAJ7668323.1"/>
    </source>
</evidence>
<feature type="compositionally biased region" description="Basic and acidic residues" evidence="1">
    <location>
        <begin position="123"/>
        <end position="132"/>
    </location>
</feature>
<name>A0AAD7CXU3_MYCRO</name>
<proteinExistence type="predicted"/>
<feature type="region of interest" description="Disordered" evidence="1">
    <location>
        <begin position="517"/>
        <end position="542"/>
    </location>
</feature>
<feature type="region of interest" description="Disordered" evidence="1">
    <location>
        <begin position="168"/>
        <end position="190"/>
    </location>
</feature>
<sequence>MAFKTLKRFFSIGSRKNKSSKRRSQIAYNVPTTPLQPISESGLLPDDSGEVAANQLLRSSSARYAVVNECDYASLPPLPHPINHVLQTPASSTVSLASATTSINSTTRGSYTVKVHPRKHHTRTEFPHPNRDFDDEPAQRNNSQLLGLRSDPSVASLLDLYDEHGRLPARAFSNSPPSVKGKGKEGRAQVQRNGSTLRQLLGNPSSSVNSRNAALEGDISWAERFLGETESLASSTSSLGLATPDTDSHFPETPLQANPDNSFITEHDVSSTMFENPAISSLEVELSDLAETPPRPLRNSPYAVQDPKTPQRASQVFGFLTDKRRSRAVEDDERSLPEVPSAFSSPSDEASPPARGRSRSHFSSDSSADSINPTALPTTPTETRFHDVPAEPPAPANDVQVIMAHGPTKVIVTAPTPSYHDNVAPMRVPRGPRSHPRQRAGSGRERQADSFTAIPSRRHVSRRSSASNSSIPVSLGERVEPGLVKTASKGSKRRSILAVFEKENHLAARQELPRTPIRTGSISRPFQRGATHRAPASPASSLELSVAGQQLMVDLRQQRMKAREQDRRRVYV</sequence>
<feature type="compositionally biased region" description="Polar residues" evidence="1">
    <location>
        <begin position="371"/>
        <end position="382"/>
    </location>
</feature>
<feature type="compositionally biased region" description="Low complexity" evidence="1">
    <location>
        <begin position="361"/>
        <end position="370"/>
    </location>
</feature>
<reference evidence="2" key="1">
    <citation type="submission" date="2023-03" db="EMBL/GenBank/DDBJ databases">
        <title>Massive genome expansion in bonnet fungi (Mycena s.s.) driven by repeated elements and novel gene families across ecological guilds.</title>
        <authorList>
            <consortium name="Lawrence Berkeley National Laboratory"/>
            <person name="Harder C.B."/>
            <person name="Miyauchi S."/>
            <person name="Viragh M."/>
            <person name="Kuo A."/>
            <person name="Thoen E."/>
            <person name="Andreopoulos B."/>
            <person name="Lu D."/>
            <person name="Skrede I."/>
            <person name="Drula E."/>
            <person name="Henrissat B."/>
            <person name="Morin E."/>
            <person name="Kohler A."/>
            <person name="Barry K."/>
            <person name="LaButti K."/>
            <person name="Morin E."/>
            <person name="Salamov A."/>
            <person name="Lipzen A."/>
            <person name="Mereny Z."/>
            <person name="Hegedus B."/>
            <person name="Baldrian P."/>
            <person name="Stursova M."/>
            <person name="Weitz H."/>
            <person name="Taylor A."/>
            <person name="Grigoriev I.V."/>
            <person name="Nagy L.G."/>
            <person name="Martin F."/>
            <person name="Kauserud H."/>
        </authorList>
    </citation>
    <scope>NUCLEOTIDE SEQUENCE</scope>
    <source>
        <strain evidence="2">CBHHK067</strain>
    </source>
</reference>
<feature type="region of interest" description="Disordered" evidence="1">
    <location>
        <begin position="414"/>
        <end position="473"/>
    </location>
</feature>
<evidence type="ECO:0000256" key="1">
    <source>
        <dbReference type="SAM" id="MobiDB-lite"/>
    </source>
</evidence>
<comment type="caution">
    <text evidence="2">The sequence shown here is derived from an EMBL/GenBank/DDBJ whole genome shotgun (WGS) entry which is preliminary data.</text>
</comment>
<accession>A0AAD7CXU3</accession>
<feature type="region of interest" description="Disordered" evidence="1">
    <location>
        <begin position="291"/>
        <end position="395"/>
    </location>
</feature>
<keyword evidence="3" id="KW-1185">Reference proteome</keyword>
<organism evidence="2 3">
    <name type="scientific">Mycena rosella</name>
    <name type="common">Pink bonnet</name>
    <name type="synonym">Agaricus rosellus</name>
    <dbReference type="NCBI Taxonomy" id="1033263"/>
    <lineage>
        <taxon>Eukaryota</taxon>
        <taxon>Fungi</taxon>
        <taxon>Dikarya</taxon>
        <taxon>Basidiomycota</taxon>
        <taxon>Agaricomycotina</taxon>
        <taxon>Agaricomycetes</taxon>
        <taxon>Agaricomycetidae</taxon>
        <taxon>Agaricales</taxon>
        <taxon>Marasmiineae</taxon>
        <taxon>Mycenaceae</taxon>
        <taxon>Mycena</taxon>
    </lineage>
</organism>
<dbReference type="AlphaFoldDB" id="A0AAD7CXU3"/>
<dbReference type="EMBL" id="JARKIE010000194">
    <property type="protein sequence ID" value="KAJ7668323.1"/>
    <property type="molecule type" value="Genomic_DNA"/>
</dbReference>
<feature type="region of interest" description="Disordered" evidence="1">
    <location>
        <begin position="236"/>
        <end position="259"/>
    </location>
</feature>
<gene>
    <name evidence="2" type="ORF">B0H17DRAFT_1087772</name>
</gene>
<feature type="compositionally biased region" description="Polar residues" evidence="1">
    <location>
        <begin position="26"/>
        <end position="39"/>
    </location>
</feature>
<feature type="region of interest" description="Disordered" evidence="1">
    <location>
        <begin position="105"/>
        <end position="148"/>
    </location>
</feature>
<dbReference type="Proteomes" id="UP001221757">
    <property type="component" value="Unassembled WGS sequence"/>
</dbReference>
<feature type="compositionally biased region" description="Basic residues" evidence="1">
    <location>
        <begin position="15"/>
        <end position="24"/>
    </location>
</feature>
<evidence type="ECO:0000313" key="3">
    <source>
        <dbReference type="Proteomes" id="UP001221757"/>
    </source>
</evidence>